<proteinExistence type="predicted"/>
<dbReference type="InterPro" id="IPR000691">
    <property type="entry name" value="Prot_inh_I16_SSI"/>
</dbReference>
<dbReference type="PRINTS" id="PR00294">
    <property type="entry name" value="SSBTLNINHBTR"/>
</dbReference>
<evidence type="ECO:0000313" key="4">
    <source>
        <dbReference type="EMBL" id="ORX98491.1"/>
    </source>
</evidence>
<gene>
    <name evidence="4" type="ORF">K493DRAFT_299922</name>
</gene>
<dbReference type="InterPro" id="IPR036819">
    <property type="entry name" value="Subtilisin_inhibitor-like_sf"/>
</dbReference>
<reference evidence="4 5" key="1">
    <citation type="submission" date="2016-07" db="EMBL/GenBank/DDBJ databases">
        <title>Pervasive Adenine N6-methylation of Active Genes in Fungi.</title>
        <authorList>
            <consortium name="DOE Joint Genome Institute"/>
            <person name="Mondo S.J."/>
            <person name="Dannebaum R.O."/>
            <person name="Kuo R.C."/>
            <person name="Labutti K."/>
            <person name="Haridas S."/>
            <person name="Kuo A."/>
            <person name="Salamov A."/>
            <person name="Ahrendt S.R."/>
            <person name="Lipzen A."/>
            <person name="Sullivan W."/>
            <person name="Andreopoulos W.B."/>
            <person name="Clum A."/>
            <person name="Lindquist E."/>
            <person name="Daum C."/>
            <person name="Ramamoorthy G.K."/>
            <person name="Gryganskyi A."/>
            <person name="Culley D."/>
            <person name="Magnuson J.K."/>
            <person name="James T.Y."/>
            <person name="O'Malley M.A."/>
            <person name="Stajich J.E."/>
            <person name="Spatafora J.W."/>
            <person name="Visel A."/>
            <person name="Grigoriev I.V."/>
        </authorList>
    </citation>
    <scope>NUCLEOTIDE SEQUENCE [LARGE SCALE GENOMIC DNA]</scope>
    <source>
        <strain evidence="4 5">CBS 931.73</strain>
    </source>
</reference>
<evidence type="ECO:0000313" key="5">
    <source>
        <dbReference type="Proteomes" id="UP000193498"/>
    </source>
</evidence>
<dbReference type="Proteomes" id="UP000193498">
    <property type="component" value="Unassembled WGS sequence"/>
</dbReference>
<dbReference type="AlphaFoldDB" id="A0A1Y1YKF4"/>
<feature type="chain" id="PRO_5013390755" evidence="2">
    <location>
        <begin position="23"/>
        <end position="132"/>
    </location>
</feature>
<protein>
    <submittedName>
        <fullName evidence="4">Subtilisin inhibitor</fullName>
    </submittedName>
</protein>
<evidence type="ECO:0000256" key="2">
    <source>
        <dbReference type="SAM" id="SignalP"/>
    </source>
</evidence>
<evidence type="ECO:0000256" key="1">
    <source>
        <dbReference type="ARBA" id="ARBA00011738"/>
    </source>
</evidence>
<sequence length="132" mass="14344">MRFLSLSSTLVAIYAISTLVEAGDSSYKPDKAHYTFAIYRGKDVFGTAIAKTTLNCHPTGGTHPHAKAACSALDKAHGDFKKLKSTNTVCIAIFDPVTISIKGKRNGSTVNFERTYSNRCIMVSDSGRVFDF</sequence>
<evidence type="ECO:0000259" key="3">
    <source>
        <dbReference type="Pfam" id="PF00720"/>
    </source>
</evidence>
<dbReference type="InterPro" id="IPR023549">
    <property type="entry name" value="Subtilisin_inhibitor"/>
</dbReference>
<dbReference type="Pfam" id="PF00720">
    <property type="entry name" value="SSI"/>
    <property type="match status" value="1"/>
</dbReference>
<name>A0A1Y1YKF4_9FUNG</name>
<dbReference type="Gene3D" id="3.30.350.10">
    <property type="entry name" value="Subtilisin inhibitor-like"/>
    <property type="match status" value="1"/>
</dbReference>
<dbReference type="EMBL" id="MCFE01000113">
    <property type="protein sequence ID" value="ORX98491.1"/>
    <property type="molecule type" value="Genomic_DNA"/>
</dbReference>
<accession>A0A1Y1YKF4</accession>
<keyword evidence="5" id="KW-1185">Reference proteome</keyword>
<dbReference type="GO" id="GO:0004867">
    <property type="term" value="F:serine-type endopeptidase inhibitor activity"/>
    <property type="evidence" value="ECO:0007669"/>
    <property type="project" value="InterPro"/>
</dbReference>
<feature type="signal peptide" evidence="2">
    <location>
        <begin position="1"/>
        <end position="22"/>
    </location>
</feature>
<keyword evidence="2" id="KW-0732">Signal</keyword>
<organism evidence="4 5">
    <name type="scientific">Basidiobolus meristosporus CBS 931.73</name>
    <dbReference type="NCBI Taxonomy" id="1314790"/>
    <lineage>
        <taxon>Eukaryota</taxon>
        <taxon>Fungi</taxon>
        <taxon>Fungi incertae sedis</taxon>
        <taxon>Zoopagomycota</taxon>
        <taxon>Entomophthoromycotina</taxon>
        <taxon>Basidiobolomycetes</taxon>
        <taxon>Basidiobolales</taxon>
        <taxon>Basidiobolaceae</taxon>
        <taxon>Basidiobolus</taxon>
    </lineage>
</organism>
<comment type="subunit">
    <text evidence="1">Homodimer.</text>
</comment>
<feature type="domain" description="Subtilisin inhibitor" evidence="3">
    <location>
        <begin position="37"/>
        <end position="118"/>
    </location>
</feature>
<comment type="caution">
    <text evidence="4">The sequence shown here is derived from an EMBL/GenBank/DDBJ whole genome shotgun (WGS) entry which is preliminary data.</text>
</comment>
<dbReference type="SUPFAM" id="SSF55399">
    <property type="entry name" value="Subtilisin inhibitor"/>
    <property type="match status" value="1"/>
</dbReference>
<dbReference type="OrthoDB" id="2285174at2759"/>
<dbReference type="InParanoid" id="A0A1Y1YKF4"/>